<dbReference type="NCBIfam" id="TIGR00229">
    <property type="entry name" value="sensory_box"/>
    <property type="match status" value="1"/>
</dbReference>
<sequence length="372" mass="41033">MLSQDEHAALLHATEQRAIAIARVESLMVRINDTIPAYISYVDRDLRYVYINQTYLNAFGRTAEMIEGHLVADVLGPSFPNVRDHLLAALAGHEEHFETRMGTVHSERILSVAHIPDRDATGDVIGVIIHGADITDRRRAEAALMQSEKLAAVGRLASTIAHEINNPLEAVTNLIYLARAYSTDPLAIEYLETADRELRRVSTIANKTLRFNKQSSNPMPTHAEDLLSSVLTIYEGRLRNSGIEVVSDLRAKVPVVCFEGDVRQILNNLVSNAIDAMPHGGKLLLRSHEAPHPPTGRRGVVITVADTGSGISASHLPTIFDPFFTTKDINGTGLGLWVSKEIVDRHKGTLRVRSRVREDASGTVFRLFLPHS</sequence>
<dbReference type="Gene3D" id="1.10.287.130">
    <property type="match status" value="1"/>
</dbReference>
<dbReference type="PANTHER" id="PTHR43065:SF42">
    <property type="entry name" value="TWO-COMPONENT SENSOR PPRA"/>
    <property type="match status" value="1"/>
</dbReference>
<dbReference type="Gene3D" id="3.30.565.10">
    <property type="entry name" value="Histidine kinase-like ATPase, C-terminal domain"/>
    <property type="match status" value="1"/>
</dbReference>
<dbReference type="Pfam" id="PF08448">
    <property type="entry name" value="PAS_4"/>
    <property type="match status" value="1"/>
</dbReference>
<dbReference type="InterPro" id="IPR004358">
    <property type="entry name" value="Sig_transdc_His_kin-like_C"/>
</dbReference>
<dbReference type="CDD" id="cd00130">
    <property type="entry name" value="PAS"/>
    <property type="match status" value="1"/>
</dbReference>
<dbReference type="SMART" id="SM00388">
    <property type="entry name" value="HisKA"/>
    <property type="match status" value="1"/>
</dbReference>
<feature type="domain" description="Histidine kinase" evidence="4">
    <location>
        <begin position="159"/>
        <end position="372"/>
    </location>
</feature>
<keyword evidence="7" id="KW-1185">Reference proteome</keyword>
<dbReference type="SUPFAM" id="SSF55874">
    <property type="entry name" value="ATPase domain of HSP90 chaperone/DNA topoisomerase II/histidine kinase"/>
    <property type="match status" value="1"/>
</dbReference>
<accession>A0ABW1Z501</accession>
<dbReference type="InterPro" id="IPR003661">
    <property type="entry name" value="HisK_dim/P_dom"/>
</dbReference>
<dbReference type="Pfam" id="PF02518">
    <property type="entry name" value="HATPase_c"/>
    <property type="match status" value="1"/>
</dbReference>
<evidence type="ECO:0000259" key="4">
    <source>
        <dbReference type="PROSITE" id="PS50109"/>
    </source>
</evidence>
<evidence type="ECO:0000256" key="1">
    <source>
        <dbReference type="ARBA" id="ARBA00000085"/>
    </source>
</evidence>
<dbReference type="EMBL" id="JBHSWI010000001">
    <property type="protein sequence ID" value="MFC6644226.1"/>
    <property type="molecule type" value="Genomic_DNA"/>
</dbReference>
<dbReference type="CDD" id="cd00082">
    <property type="entry name" value="HisKA"/>
    <property type="match status" value="1"/>
</dbReference>
<dbReference type="SUPFAM" id="SSF55785">
    <property type="entry name" value="PYP-like sensor domain (PAS domain)"/>
    <property type="match status" value="1"/>
</dbReference>
<dbReference type="InterPro" id="IPR000700">
    <property type="entry name" value="PAS-assoc_C"/>
</dbReference>
<dbReference type="InterPro" id="IPR003594">
    <property type="entry name" value="HATPase_dom"/>
</dbReference>
<dbReference type="PROSITE" id="PS50113">
    <property type="entry name" value="PAC"/>
    <property type="match status" value="1"/>
</dbReference>
<dbReference type="PRINTS" id="PR00344">
    <property type="entry name" value="BCTRLSENSOR"/>
</dbReference>
<dbReference type="RefSeq" id="WP_263372168.1">
    <property type="nucleotide sequence ID" value="NZ_JAGSYD010000004.1"/>
</dbReference>
<dbReference type="EC" id="2.7.13.3" evidence="2"/>
<dbReference type="PROSITE" id="PS50109">
    <property type="entry name" value="HIS_KIN"/>
    <property type="match status" value="1"/>
</dbReference>
<organism evidence="6 7">
    <name type="scientific">Granulicella cerasi</name>
    <dbReference type="NCBI Taxonomy" id="741063"/>
    <lineage>
        <taxon>Bacteria</taxon>
        <taxon>Pseudomonadati</taxon>
        <taxon>Acidobacteriota</taxon>
        <taxon>Terriglobia</taxon>
        <taxon>Terriglobales</taxon>
        <taxon>Acidobacteriaceae</taxon>
        <taxon>Granulicella</taxon>
    </lineage>
</organism>
<reference evidence="7" key="1">
    <citation type="journal article" date="2019" name="Int. J. Syst. Evol. Microbiol.">
        <title>The Global Catalogue of Microorganisms (GCM) 10K type strain sequencing project: providing services to taxonomists for standard genome sequencing and annotation.</title>
        <authorList>
            <consortium name="The Broad Institute Genomics Platform"/>
            <consortium name="The Broad Institute Genome Sequencing Center for Infectious Disease"/>
            <person name="Wu L."/>
            <person name="Ma J."/>
        </authorList>
    </citation>
    <scope>NUCLEOTIDE SEQUENCE [LARGE SCALE GENOMIC DNA]</scope>
    <source>
        <strain evidence="7">CGMCC 1.16026</strain>
    </source>
</reference>
<keyword evidence="3" id="KW-0597">Phosphoprotein</keyword>
<comment type="caution">
    <text evidence="6">The sequence shown here is derived from an EMBL/GenBank/DDBJ whole genome shotgun (WGS) entry which is preliminary data.</text>
</comment>
<dbReference type="InterPro" id="IPR000014">
    <property type="entry name" value="PAS"/>
</dbReference>
<dbReference type="Pfam" id="PF00512">
    <property type="entry name" value="HisKA"/>
    <property type="match status" value="1"/>
</dbReference>
<evidence type="ECO:0000256" key="2">
    <source>
        <dbReference type="ARBA" id="ARBA00012438"/>
    </source>
</evidence>
<dbReference type="SMART" id="SM00387">
    <property type="entry name" value="HATPase_c"/>
    <property type="match status" value="1"/>
</dbReference>
<feature type="domain" description="PAC" evidence="5">
    <location>
        <begin position="95"/>
        <end position="146"/>
    </location>
</feature>
<dbReference type="Gene3D" id="3.30.450.20">
    <property type="entry name" value="PAS domain"/>
    <property type="match status" value="1"/>
</dbReference>
<name>A0ABW1Z501_9BACT</name>
<dbReference type="InterPro" id="IPR035965">
    <property type="entry name" value="PAS-like_dom_sf"/>
</dbReference>
<protein>
    <recommendedName>
        <fullName evidence="2">histidine kinase</fullName>
        <ecNumber evidence="2">2.7.13.3</ecNumber>
    </recommendedName>
</protein>
<dbReference type="InterPro" id="IPR005467">
    <property type="entry name" value="His_kinase_dom"/>
</dbReference>
<evidence type="ECO:0000259" key="5">
    <source>
        <dbReference type="PROSITE" id="PS50113"/>
    </source>
</evidence>
<dbReference type="InterPro" id="IPR036890">
    <property type="entry name" value="HATPase_C_sf"/>
</dbReference>
<dbReference type="PANTHER" id="PTHR43065">
    <property type="entry name" value="SENSOR HISTIDINE KINASE"/>
    <property type="match status" value="1"/>
</dbReference>
<evidence type="ECO:0000313" key="6">
    <source>
        <dbReference type="EMBL" id="MFC6644226.1"/>
    </source>
</evidence>
<dbReference type="Proteomes" id="UP001596391">
    <property type="component" value="Unassembled WGS sequence"/>
</dbReference>
<evidence type="ECO:0000313" key="7">
    <source>
        <dbReference type="Proteomes" id="UP001596391"/>
    </source>
</evidence>
<dbReference type="SMART" id="SM00091">
    <property type="entry name" value="PAS"/>
    <property type="match status" value="1"/>
</dbReference>
<proteinExistence type="predicted"/>
<gene>
    <name evidence="6" type="ORF">ACFQBQ_01180</name>
</gene>
<dbReference type="SUPFAM" id="SSF47384">
    <property type="entry name" value="Homodimeric domain of signal transducing histidine kinase"/>
    <property type="match status" value="1"/>
</dbReference>
<dbReference type="InterPro" id="IPR013656">
    <property type="entry name" value="PAS_4"/>
</dbReference>
<dbReference type="InterPro" id="IPR036097">
    <property type="entry name" value="HisK_dim/P_sf"/>
</dbReference>
<evidence type="ECO:0000256" key="3">
    <source>
        <dbReference type="ARBA" id="ARBA00022553"/>
    </source>
</evidence>
<comment type="catalytic activity">
    <reaction evidence="1">
        <text>ATP + protein L-histidine = ADP + protein N-phospho-L-histidine.</text>
        <dbReference type="EC" id="2.7.13.3"/>
    </reaction>
</comment>